<keyword evidence="2" id="KW-1185">Reference proteome</keyword>
<evidence type="ECO:0000313" key="2">
    <source>
        <dbReference type="Proteomes" id="UP000790709"/>
    </source>
</evidence>
<evidence type="ECO:0000313" key="1">
    <source>
        <dbReference type="EMBL" id="KAH7930270.1"/>
    </source>
</evidence>
<comment type="caution">
    <text evidence="1">The sequence shown here is derived from an EMBL/GenBank/DDBJ whole genome shotgun (WGS) entry which is preliminary data.</text>
</comment>
<gene>
    <name evidence="1" type="ORF">BV22DRAFT_1125008</name>
</gene>
<reference evidence="1" key="1">
    <citation type="journal article" date="2021" name="New Phytol.">
        <title>Evolutionary innovations through gain and loss of genes in the ectomycorrhizal Boletales.</title>
        <authorList>
            <person name="Wu G."/>
            <person name="Miyauchi S."/>
            <person name="Morin E."/>
            <person name="Kuo A."/>
            <person name="Drula E."/>
            <person name="Varga T."/>
            <person name="Kohler A."/>
            <person name="Feng B."/>
            <person name="Cao Y."/>
            <person name="Lipzen A."/>
            <person name="Daum C."/>
            <person name="Hundley H."/>
            <person name="Pangilinan J."/>
            <person name="Johnson J."/>
            <person name="Barry K."/>
            <person name="LaButti K."/>
            <person name="Ng V."/>
            <person name="Ahrendt S."/>
            <person name="Min B."/>
            <person name="Choi I.G."/>
            <person name="Park H."/>
            <person name="Plett J.M."/>
            <person name="Magnuson J."/>
            <person name="Spatafora J.W."/>
            <person name="Nagy L.G."/>
            <person name="Henrissat B."/>
            <person name="Grigoriev I.V."/>
            <person name="Yang Z.L."/>
            <person name="Xu J."/>
            <person name="Martin F.M."/>
        </authorList>
    </citation>
    <scope>NUCLEOTIDE SEQUENCE</scope>
    <source>
        <strain evidence="1">KUC20120723A-06</strain>
    </source>
</reference>
<proteinExistence type="predicted"/>
<name>A0ACB8BWI0_9AGAM</name>
<sequence length="1086" mass="117647">MDHTTFDVSDKTQESNMAAKQRFESFKLGGGVVPPPCVPHNLSKHSHGRSRSRNTSITSLSSLSLSASVPSLPSSNDFSSNAVLSNGPSKRPNSHHRRRSSVSTRRESAELMGVSIPDLPAAHSDDNVNFGDKDSIRRRALWALEGKPDLAFSKVEIPDMSTPDLSKTGYEFPTKPSFPAGSGFSGGLNGLMGKRDSFGKLLASSSSSKDQLHTLVEEEEEEEEDPQVTVIIEEQVEAPVPEVSVPMKAPFAKSPSKPRPKSLNLRPLSLCAGTVVNCGPGNLPTPTLTPSPRPHGLRALALTPNSDFSSMNTDSTNSSSTTYMTRQSVTPSPTGFFGAFARRSSFSFQSDSPSPCDVGAKRRSSISYKRSDSTSRDMGVLPTPEMTPTERRFSETSDNGSLVEQPLTASEQHFLFKSHNVLLSRITDLERALRSRSSSRSRPVSVVSDASASSEPSDEMLQLISDLKAERDELKKDVDGWRMRVADADKQTSVLAKRIESERREAWVARSRLGLLEVEKGGLEKLLSEKSADLEQALSQNDELKRDRAGMKDEIDKLNARLKDAEAAVDECLRLRAALDEEKSRRGELEKLLDESGLLTTPTLPQSFNGQAKGMLPTRSLAARRGLGFQSVDSESSSTDVESVDDSFNKAEWTLNAVAEEEEEDTCDMSDEEDGLAGYEDEEDSDISFQSPGGSSIGSEDELDAGEALPRSGAFPSPPIPPRPSHAQRASLSKTWTFPRGQSVPSIRHEADEIDRFFGCLDDLDNSPPMGSFGAADDMGKALFSSSFGPGEDDEDDELPPFLLPSDVGVVVEVPTSRSLDVVPEEDEEEEETEGADDADDEDELFGEEVEGGIRFTFNVPSICVTPPPTICITPPADTERLPALSVTRKPVPVYEPFDENEDDEPFTFHQTKAQEPVDTLVEDVSPSPSSPVPESASSERPSSRSASSPSSIPRSTALRSFASVTPLASSTPPRTTPTRVAVPSSPTVNSFITPPSRRGGTMPSFIPQPISSPSPSKYSTPSKTRSSLPVLRSKQGSITSHNGSTFKPQLKLSMSTPNSFASSILQPTTRRTLPDAQISRRSTRT</sequence>
<protein>
    <submittedName>
        <fullName evidence="1">Uncharacterized protein</fullName>
    </submittedName>
</protein>
<dbReference type="EMBL" id="MU266333">
    <property type="protein sequence ID" value="KAH7930270.1"/>
    <property type="molecule type" value="Genomic_DNA"/>
</dbReference>
<accession>A0ACB8BWI0</accession>
<organism evidence="1 2">
    <name type="scientific">Leucogyrophana mollusca</name>
    <dbReference type="NCBI Taxonomy" id="85980"/>
    <lineage>
        <taxon>Eukaryota</taxon>
        <taxon>Fungi</taxon>
        <taxon>Dikarya</taxon>
        <taxon>Basidiomycota</taxon>
        <taxon>Agaricomycotina</taxon>
        <taxon>Agaricomycetes</taxon>
        <taxon>Agaricomycetidae</taxon>
        <taxon>Boletales</taxon>
        <taxon>Boletales incertae sedis</taxon>
        <taxon>Leucogyrophana</taxon>
    </lineage>
</organism>
<dbReference type="Proteomes" id="UP000790709">
    <property type="component" value="Unassembled WGS sequence"/>
</dbReference>